<keyword evidence="1" id="KW-1133">Transmembrane helix</keyword>
<evidence type="ECO:0000313" key="3">
    <source>
        <dbReference type="Proteomes" id="UP000241769"/>
    </source>
</evidence>
<proteinExistence type="predicted"/>
<dbReference type="InParanoid" id="A0A2P6NKI1"/>
<dbReference type="EMBL" id="MDYQ01000063">
    <property type="protein sequence ID" value="PRP84429.1"/>
    <property type="molecule type" value="Genomic_DNA"/>
</dbReference>
<keyword evidence="1" id="KW-0812">Transmembrane</keyword>
<keyword evidence="3" id="KW-1185">Reference proteome</keyword>
<reference evidence="2 3" key="1">
    <citation type="journal article" date="2018" name="Genome Biol. Evol.">
        <title>Multiple Roots of Fruiting Body Formation in Amoebozoa.</title>
        <authorList>
            <person name="Hillmann F."/>
            <person name="Forbes G."/>
            <person name="Novohradska S."/>
            <person name="Ferling I."/>
            <person name="Riege K."/>
            <person name="Groth M."/>
            <person name="Westermann M."/>
            <person name="Marz M."/>
            <person name="Spaller T."/>
            <person name="Winckler T."/>
            <person name="Schaap P."/>
            <person name="Glockner G."/>
        </authorList>
    </citation>
    <scope>NUCLEOTIDE SEQUENCE [LARGE SCALE GENOMIC DNA]</scope>
    <source>
        <strain evidence="2 3">Jena</strain>
    </source>
</reference>
<organism evidence="2 3">
    <name type="scientific">Planoprotostelium fungivorum</name>
    <dbReference type="NCBI Taxonomy" id="1890364"/>
    <lineage>
        <taxon>Eukaryota</taxon>
        <taxon>Amoebozoa</taxon>
        <taxon>Evosea</taxon>
        <taxon>Variosea</taxon>
        <taxon>Cavosteliida</taxon>
        <taxon>Cavosteliaceae</taxon>
        <taxon>Planoprotostelium</taxon>
    </lineage>
</organism>
<dbReference type="Proteomes" id="UP000241769">
    <property type="component" value="Unassembled WGS sequence"/>
</dbReference>
<protein>
    <submittedName>
        <fullName evidence="2">Uncharacterized protein</fullName>
    </submittedName>
</protein>
<dbReference type="AlphaFoldDB" id="A0A2P6NKI1"/>
<accession>A0A2P6NKI1</accession>
<evidence type="ECO:0000256" key="1">
    <source>
        <dbReference type="SAM" id="Phobius"/>
    </source>
</evidence>
<gene>
    <name evidence="2" type="ORF">PROFUN_08109</name>
</gene>
<comment type="caution">
    <text evidence="2">The sequence shown here is derived from an EMBL/GenBank/DDBJ whole genome shotgun (WGS) entry which is preliminary data.</text>
</comment>
<keyword evidence="1" id="KW-0472">Membrane</keyword>
<name>A0A2P6NKI1_9EUKA</name>
<sequence length="72" mass="8068">MRGLALSPSFPWKGALEVKRLYVEANRPMFVMCATSLCSSERNSIATPNTAVEAAAVFYLFLFCLLFLTMRN</sequence>
<feature type="transmembrane region" description="Helical" evidence="1">
    <location>
        <begin position="51"/>
        <end position="70"/>
    </location>
</feature>
<evidence type="ECO:0000313" key="2">
    <source>
        <dbReference type="EMBL" id="PRP84429.1"/>
    </source>
</evidence>